<dbReference type="AlphaFoldDB" id="A1BCN4"/>
<dbReference type="OrthoDB" id="9796690at2"/>
<proteinExistence type="inferred from homology"/>
<reference evidence="9 10" key="1">
    <citation type="submission" date="2006-12" db="EMBL/GenBank/DDBJ databases">
        <title>Complete sequence of Chlorobium phaeobacteroides DSM 266.</title>
        <authorList>
            <consortium name="US DOE Joint Genome Institute"/>
            <person name="Copeland A."/>
            <person name="Lucas S."/>
            <person name="Lapidus A."/>
            <person name="Barry K."/>
            <person name="Detter J.C."/>
            <person name="Glavina del Rio T."/>
            <person name="Hammon N."/>
            <person name="Israni S."/>
            <person name="Pitluck S."/>
            <person name="Goltsman E."/>
            <person name="Schmutz J."/>
            <person name="Larimer F."/>
            <person name="Land M."/>
            <person name="Hauser L."/>
            <person name="Mikhailova N."/>
            <person name="Li T."/>
            <person name="Overmann J."/>
            <person name="Bryant D.A."/>
            <person name="Richardson P."/>
        </authorList>
    </citation>
    <scope>NUCLEOTIDE SEQUENCE [LARGE SCALE GENOMIC DNA]</scope>
    <source>
        <strain evidence="9 10">DSM 266</strain>
    </source>
</reference>
<name>A1BCN4_CHLPD</name>
<keyword evidence="4" id="KW-0479">Metal-binding</keyword>
<accession>A1BCN4</accession>
<dbReference type="CDD" id="cd09881">
    <property type="entry name" value="PIN_VapC4-5_FitB-like"/>
    <property type="match status" value="1"/>
</dbReference>
<dbReference type="Proteomes" id="UP000008701">
    <property type="component" value="Chromosome"/>
</dbReference>
<dbReference type="STRING" id="290317.Cpha266_0091"/>
<dbReference type="SUPFAM" id="SSF88723">
    <property type="entry name" value="PIN domain-like"/>
    <property type="match status" value="1"/>
</dbReference>
<comment type="cofactor">
    <cofactor evidence="1">
        <name>Mg(2+)</name>
        <dbReference type="ChEBI" id="CHEBI:18420"/>
    </cofactor>
</comment>
<evidence type="ECO:0000313" key="10">
    <source>
        <dbReference type="Proteomes" id="UP000008701"/>
    </source>
</evidence>
<feature type="domain" description="PIN" evidence="8">
    <location>
        <begin position="3"/>
        <end position="123"/>
    </location>
</feature>
<evidence type="ECO:0000256" key="2">
    <source>
        <dbReference type="ARBA" id="ARBA00022649"/>
    </source>
</evidence>
<dbReference type="eggNOG" id="COG1487">
    <property type="taxonomic scope" value="Bacteria"/>
</dbReference>
<evidence type="ECO:0000256" key="1">
    <source>
        <dbReference type="ARBA" id="ARBA00001946"/>
    </source>
</evidence>
<dbReference type="RefSeq" id="WP_011744001.1">
    <property type="nucleotide sequence ID" value="NC_008639.1"/>
</dbReference>
<dbReference type="GO" id="GO:0046872">
    <property type="term" value="F:metal ion binding"/>
    <property type="evidence" value="ECO:0007669"/>
    <property type="project" value="UniProtKB-KW"/>
</dbReference>
<keyword evidence="2" id="KW-1277">Toxin-antitoxin system</keyword>
<protein>
    <submittedName>
        <fullName evidence="9">PilT protein domain protein</fullName>
    </submittedName>
</protein>
<dbReference type="KEGG" id="cph:Cpha266_0091"/>
<evidence type="ECO:0000259" key="8">
    <source>
        <dbReference type="Pfam" id="PF01850"/>
    </source>
</evidence>
<dbReference type="EMBL" id="CP000492">
    <property type="protein sequence ID" value="ABL64161.1"/>
    <property type="molecule type" value="Genomic_DNA"/>
</dbReference>
<evidence type="ECO:0000256" key="7">
    <source>
        <dbReference type="ARBA" id="ARBA00038093"/>
    </source>
</evidence>
<dbReference type="InterPro" id="IPR050556">
    <property type="entry name" value="Type_II_TA_system_RNase"/>
</dbReference>
<sequence>MRYLLDTNICIYIINSRPADVLKRFRQEQIGTIGISSITAAELTFGVIKSGSEKNRRALEMFFTPLEILPFDGSIIWHYGRLRYYLEKLGQPIGALDTMIASHALALDTVLVTNNVREFMRVPGLRYENWAE</sequence>
<gene>
    <name evidence="9" type="ordered locus">Cpha266_0091</name>
</gene>
<keyword evidence="10" id="KW-1185">Reference proteome</keyword>
<evidence type="ECO:0000256" key="3">
    <source>
        <dbReference type="ARBA" id="ARBA00022722"/>
    </source>
</evidence>
<dbReference type="Gene3D" id="3.40.50.1010">
    <property type="entry name" value="5'-nuclease"/>
    <property type="match status" value="1"/>
</dbReference>
<dbReference type="GO" id="GO:0016787">
    <property type="term" value="F:hydrolase activity"/>
    <property type="evidence" value="ECO:0007669"/>
    <property type="project" value="UniProtKB-KW"/>
</dbReference>
<dbReference type="GO" id="GO:0004518">
    <property type="term" value="F:nuclease activity"/>
    <property type="evidence" value="ECO:0007669"/>
    <property type="project" value="UniProtKB-KW"/>
</dbReference>
<keyword evidence="5" id="KW-0378">Hydrolase</keyword>
<evidence type="ECO:0000256" key="5">
    <source>
        <dbReference type="ARBA" id="ARBA00022801"/>
    </source>
</evidence>
<comment type="similarity">
    <text evidence="7">Belongs to the PINc/VapC protein family.</text>
</comment>
<dbReference type="PANTHER" id="PTHR33653:SF1">
    <property type="entry name" value="RIBONUCLEASE VAPC2"/>
    <property type="match status" value="1"/>
</dbReference>
<evidence type="ECO:0000256" key="6">
    <source>
        <dbReference type="ARBA" id="ARBA00022842"/>
    </source>
</evidence>
<dbReference type="PANTHER" id="PTHR33653">
    <property type="entry name" value="RIBONUCLEASE VAPC2"/>
    <property type="match status" value="1"/>
</dbReference>
<dbReference type="InterPro" id="IPR029060">
    <property type="entry name" value="PIN-like_dom_sf"/>
</dbReference>
<evidence type="ECO:0000313" key="9">
    <source>
        <dbReference type="EMBL" id="ABL64161.1"/>
    </source>
</evidence>
<dbReference type="InterPro" id="IPR002716">
    <property type="entry name" value="PIN_dom"/>
</dbReference>
<organism evidence="9 10">
    <name type="scientific">Chlorobium phaeobacteroides (strain DSM 266 / SMG 266 / 2430)</name>
    <dbReference type="NCBI Taxonomy" id="290317"/>
    <lineage>
        <taxon>Bacteria</taxon>
        <taxon>Pseudomonadati</taxon>
        <taxon>Chlorobiota</taxon>
        <taxon>Chlorobiia</taxon>
        <taxon>Chlorobiales</taxon>
        <taxon>Chlorobiaceae</taxon>
        <taxon>Chlorobium/Pelodictyon group</taxon>
        <taxon>Chlorobium</taxon>
    </lineage>
</organism>
<keyword evidence="3" id="KW-0540">Nuclease</keyword>
<dbReference type="HOGENOM" id="CLU_118482_5_3_10"/>
<keyword evidence="6" id="KW-0460">Magnesium</keyword>
<dbReference type="Pfam" id="PF01850">
    <property type="entry name" value="PIN"/>
    <property type="match status" value="1"/>
</dbReference>
<evidence type="ECO:0000256" key="4">
    <source>
        <dbReference type="ARBA" id="ARBA00022723"/>
    </source>
</evidence>